<feature type="compositionally biased region" description="Basic and acidic residues" evidence="1">
    <location>
        <begin position="65"/>
        <end position="81"/>
    </location>
</feature>
<evidence type="ECO:0000259" key="3">
    <source>
        <dbReference type="PROSITE" id="PS51677"/>
    </source>
</evidence>
<dbReference type="InterPro" id="IPR011330">
    <property type="entry name" value="Glyco_hydro/deAcase_b/a-brl"/>
</dbReference>
<feature type="region of interest" description="Disordered" evidence="1">
    <location>
        <begin position="45"/>
        <end position="87"/>
    </location>
</feature>
<dbReference type="Pfam" id="PF01522">
    <property type="entry name" value="Polysacc_deac_1"/>
    <property type="match status" value="1"/>
</dbReference>
<dbReference type="Proteomes" id="UP000177894">
    <property type="component" value="Chromosome"/>
</dbReference>
<dbReference type="KEGG" id="cfm:BJL90_16955"/>
<keyword evidence="5" id="KW-0624">Polysaccharide degradation</keyword>
<dbReference type="GO" id="GO:0045493">
    <property type="term" value="P:xylan catabolic process"/>
    <property type="evidence" value="ECO:0007669"/>
    <property type="project" value="UniProtKB-KW"/>
</dbReference>
<accession>A0AAC9WGG8</accession>
<keyword evidence="2" id="KW-0812">Transmembrane</keyword>
<keyword evidence="5" id="KW-0378">Hydrolase</keyword>
<dbReference type="PANTHER" id="PTHR10587:SF125">
    <property type="entry name" value="POLYSACCHARIDE DEACETYLASE YHEN-RELATED"/>
    <property type="match status" value="1"/>
</dbReference>
<dbReference type="AlphaFoldDB" id="A0AAC9WGG8"/>
<proteinExistence type="predicted"/>
<dbReference type="GO" id="GO:0016798">
    <property type="term" value="F:hydrolase activity, acting on glycosyl bonds"/>
    <property type="evidence" value="ECO:0007669"/>
    <property type="project" value="UniProtKB-KW"/>
</dbReference>
<dbReference type="RefSeq" id="WP_070970767.1">
    <property type="nucleotide sequence ID" value="NZ_CP017603.1"/>
</dbReference>
<feature type="domain" description="NodB homology" evidence="3">
    <location>
        <begin position="93"/>
        <end position="288"/>
    </location>
</feature>
<sequence length="313" mass="35768">MKKVPLIFVIGIVVIGIVMGGISFFLTVETLAAADVEEIVPDKTEVEAVDSKEEHANSEENNENNTKEVEKIEETKDDKSDSNNGKDNTVSNKKVFLTFDDGPTSLTPKVLDILKEHDVQATFFVIGRLAERYPEIVRRTYAEGNMILPHSYSHDYAIYSTFETFYDDFYKAEEILQNILEIQLPQIFRFPGGSSNHSSFAYGGEEFMPQLTRDIIEKGYSYIDWNVSSGDASADYASKDKMLQNIFNGLQNRDFIVILFHDVGRNTKMAEILPEVITRLQNKGYEFRTFRDITEEELDRMIQLKIANKPIVR</sequence>
<keyword evidence="2" id="KW-0472">Membrane</keyword>
<keyword evidence="2" id="KW-1133">Transmembrane helix</keyword>
<evidence type="ECO:0000256" key="1">
    <source>
        <dbReference type="SAM" id="MobiDB-lite"/>
    </source>
</evidence>
<dbReference type="GO" id="GO:0016810">
    <property type="term" value="F:hydrolase activity, acting on carbon-nitrogen (but not peptide) bonds"/>
    <property type="evidence" value="ECO:0007669"/>
    <property type="project" value="InterPro"/>
</dbReference>
<dbReference type="SUPFAM" id="SSF88713">
    <property type="entry name" value="Glycoside hydrolase/deacetylase"/>
    <property type="match status" value="1"/>
</dbReference>
<protein>
    <submittedName>
        <fullName evidence="5">Bifunctional xylanase/deacetylase</fullName>
    </submittedName>
</protein>
<evidence type="ECO:0000313" key="7">
    <source>
        <dbReference type="Proteomes" id="UP000192478"/>
    </source>
</evidence>
<feature type="compositionally biased region" description="Basic and acidic residues" evidence="1">
    <location>
        <begin position="45"/>
        <end position="58"/>
    </location>
</feature>
<dbReference type="EMBL" id="CP017603">
    <property type="protein sequence ID" value="AOY77391.1"/>
    <property type="molecule type" value="Genomic_DNA"/>
</dbReference>
<gene>
    <name evidence="4" type="ORF">BJL90_16955</name>
    <name evidence="5" type="ORF">CLFO_23420</name>
</gene>
<dbReference type="CDD" id="cd10944">
    <property type="entry name" value="CE4_SmPgdA_like"/>
    <property type="match status" value="1"/>
</dbReference>
<dbReference type="Proteomes" id="UP000192478">
    <property type="component" value="Chromosome"/>
</dbReference>
<dbReference type="Gene3D" id="3.20.20.370">
    <property type="entry name" value="Glycoside hydrolase/deacetylase"/>
    <property type="match status" value="1"/>
</dbReference>
<dbReference type="InterPro" id="IPR002509">
    <property type="entry name" value="NODB_dom"/>
</dbReference>
<evidence type="ECO:0000256" key="2">
    <source>
        <dbReference type="SAM" id="Phobius"/>
    </source>
</evidence>
<keyword evidence="6" id="KW-1185">Reference proteome</keyword>
<organism evidence="5 7">
    <name type="scientific">Clostridium formicaceticum</name>
    <dbReference type="NCBI Taxonomy" id="1497"/>
    <lineage>
        <taxon>Bacteria</taxon>
        <taxon>Bacillati</taxon>
        <taxon>Bacillota</taxon>
        <taxon>Clostridia</taxon>
        <taxon>Eubacteriales</taxon>
        <taxon>Clostridiaceae</taxon>
        <taxon>Clostridium</taxon>
    </lineage>
</organism>
<keyword evidence="5" id="KW-0858">Xylan degradation</keyword>
<dbReference type="PROSITE" id="PS51677">
    <property type="entry name" value="NODB"/>
    <property type="match status" value="1"/>
</dbReference>
<feature type="transmembrane region" description="Helical" evidence="2">
    <location>
        <begin position="7"/>
        <end position="26"/>
    </location>
</feature>
<dbReference type="PANTHER" id="PTHR10587">
    <property type="entry name" value="GLYCOSYL TRANSFERASE-RELATED"/>
    <property type="match status" value="1"/>
</dbReference>
<dbReference type="EMBL" id="CP020559">
    <property type="protein sequence ID" value="ARE87942.1"/>
    <property type="molecule type" value="Genomic_DNA"/>
</dbReference>
<keyword evidence="5" id="KW-0119">Carbohydrate metabolism</keyword>
<dbReference type="InterPro" id="IPR050248">
    <property type="entry name" value="Polysacc_deacetylase_ArnD"/>
</dbReference>
<keyword evidence="5" id="KW-0326">Glycosidase</keyword>
<reference evidence="4 6" key="1">
    <citation type="submission" date="2016-10" db="EMBL/GenBank/DDBJ databases">
        <title>Complete Genome Sequence of Acetogen Clostridium formicoaceticum ATCC 27076.</title>
        <authorList>
            <person name="Bao T."/>
            <person name="Cheng C."/>
            <person name="Zhao J."/>
            <person name="Yang S.-T."/>
            <person name="Wang J."/>
            <person name="Wang M."/>
        </authorList>
    </citation>
    <scope>NUCLEOTIDE SEQUENCE [LARGE SCALE GENOMIC DNA]</scope>
    <source>
        <strain evidence="4 6">ATCC 27076</strain>
    </source>
</reference>
<evidence type="ECO:0000313" key="6">
    <source>
        <dbReference type="Proteomes" id="UP000177894"/>
    </source>
</evidence>
<evidence type="ECO:0000313" key="4">
    <source>
        <dbReference type="EMBL" id="AOY77391.1"/>
    </source>
</evidence>
<reference evidence="5 7" key="2">
    <citation type="submission" date="2017-03" db="EMBL/GenBank/DDBJ databases">
        <title>Complete sequence of Clostridium formicaceticum DSM 92.</title>
        <authorList>
            <person name="Poehlein A."/>
            <person name="Karl M."/>
            <person name="Bengelsdorf F.R."/>
            <person name="Duerre P."/>
            <person name="Daniel R."/>
        </authorList>
    </citation>
    <scope>NUCLEOTIDE SEQUENCE [LARGE SCALE GENOMIC DNA]</scope>
    <source>
        <strain evidence="5 7">DSM 92</strain>
    </source>
</reference>
<evidence type="ECO:0000313" key="5">
    <source>
        <dbReference type="EMBL" id="ARE87942.1"/>
    </source>
</evidence>
<name>A0AAC9WGG8_9CLOT</name>